<dbReference type="InterPro" id="IPR023485">
    <property type="entry name" value="Ptyr_pPase"/>
</dbReference>
<proteinExistence type="predicted"/>
<dbReference type="AlphaFoldDB" id="A0A6M4IX42"/>
<dbReference type="Pfam" id="PF01451">
    <property type="entry name" value="LMWPc"/>
    <property type="match status" value="1"/>
</dbReference>
<evidence type="ECO:0000313" key="4">
    <source>
        <dbReference type="Proteomes" id="UP000500938"/>
    </source>
</evidence>
<keyword evidence="4" id="KW-1185">Reference proteome</keyword>
<evidence type="ECO:0000313" key="3">
    <source>
        <dbReference type="EMBL" id="QJR38269.1"/>
    </source>
</evidence>
<name>A0A6M4IX42_9BACT</name>
<protein>
    <submittedName>
        <fullName evidence="3">Arsenate reductase ArsC</fullName>
    </submittedName>
</protein>
<dbReference type="KEGG" id="ggr:HKW67_16510"/>
<dbReference type="PANTHER" id="PTHR43428:SF1">
    <property type="entry name" value="ARSENATE REDUCTASE"/>
    <property type="match status" value="1"/>
</dbReference>
<evidence type="ECO:0000256" key="1">
    <source>
        <dbReference type="ARBA" id="ARBA00022849"/>
    </source>
</evidence>
<gene>
    <name evidence="3" type="ORF">HKW67_16510</name>
</gene>
<dbReference type="CDD" id="cd16345">
    <property type="entry name" value="LMWP_ArsC"/>
    <property type="match status" value="1"/>
</dbReference>
<dbReference type="InterPro" id="IPR036196">
    <property type="entry name" value="Ptyr_pPase_sf"/>
</dbReference>
<keyword evidence="1" id="KW-0059">Arsenical resistance</keyword>
<dbReference type="SUPFAM" id="SSF52788">
    <property type="entry name" value="Phosphotyrosine protein phosphatases I"/>
    <property type="match status" value="1"/>
</dbReference>
<feature type="domain" description="Phosphotyrosine protein phosphatase I" evidence="2">
    <location>
        <begin position="13"/>
        <end position="145"/>
    </location>
</feature>
<dbReference type="Proteomes" id="UP000500938">
    <property type="component" value="Chromosome"/>
</dbReference>
<dbReference type="GO" id="GO:0046685">
    <property type="term" value="P:response to arsenic-containing substance"/>
    <property type="evidence" value="ECO:0007669"/>
    <property type="project" value="UniProtKB-KW"/>
</dbReference>
<evidence type="ECO:0000259" key="2">
    <source>
        <dbReference type="SMART" id="SM00226"/>
    </source>
</evidence>
<sequence length="166" mass="17775">MTDTVNPATTRPISVLVLCTGNSARSQIAEALLATRGEGRIVASSAGSHPAPRVNPYAVETLREHGIPWEGRTPQHIDAVAESHHDLVITVCDNARDACPFLPGAAAVHWGLPDPAEETTPEAARRAFDATFDALDRRVTALLALPVESFDAATLTEQARRIHELS</sequence>
<organism evidence="3 4">
    <name type="scientific">Gemmatimonas groenlandica</name>
    <dbReference type="NCBI Taxonomy" id="2732249"/>
    <lineage>
        <taxon>Bacteria</taxon>
        <taxon>Pseudomonadati</taxon>
        <taxon>Gemmatimonadota</taxon>
        <taxon>Gemmatimonadia</taxon>
        <taxon>Gemmatimonadales</taxon>
        <taxon>Gemmatimonadaceae</taxon>
        <taxon>Gemmatimonas</taxon>
    </lineage>
</organism>
<dbReference type="Gene3D" id="3.40.50.2300">
    <property type="match status" value="1"/>
</dbReference>
<reference evidence="3 4" key="1">
    <citation type="submission" date="2020-05" db="EMBL/GenBank/DDBJ databases">
        <title>Complete genome sequence of Gemmatimonas greenlandica TET16.</title>
        <authorList>
            <person name="Zeng Y."/>
        </authorList>
    </citation>
    <scope>NUCLEOTIDE SEQUENCE [LARGE SCALE GENOMIC DNA]</scope>
    <source>
        <strain evidence="3 4">TET16</strain>
    </source>
</reference>
<accession>A0A6M4IX42</accession>
<dbReference type="EMBL" id="CP053085">
    <property type="protein sequence ID" value="QJR38269.1"/>
    <property type="molecule type" value="Genomic_DNA"/>
</dbReference>
<dbReference type="SMART" id="SM00226">
    <property type="entry name" value="LMWPc"/>
    <property type="match status" value="1"/>
</dbReference>
<dbReference type="PANTHER" id="PTHR43428">
    <property type="entry name" value="ARSENATE REDUCTASE"/>
    <property type="match status" value="1"/>
</dbReference>